<evidence type="ECO:0000313" key="5">
    <source>
        <dbReference type="Proteomes" id="UP000008710"/>
    </source>
</evidence>
<dbReference type="GO" id="GO:0005576">
    <property type="term" value="C:extracellular region"/>
    <property type="evidence" value="ECO:0007669"/>
    <property type="project" value="TreeGrafter"/>
</dbReference>
<dbReference type="PATRIC" id="fig|101510.16.peg.2778"/>
<dbReference type="InterPro" id="IPR005693">
    <property type="entry name" value="Mce"/>
</dbReference>
<evidence type="ECO:0000259" key="3">
    <source>
        <dbReference type="Pfam" id="PF11887"/>
    </source>
</evidence>
<dbReference type="KEGG" id="rha:RHA1_ro02750"/>
<dbReference type="InterPro" id="IPR003399">
    <property type="entry name" value="Mce/MlaD"/>
</dbReference>
<feature type="domain" description="Mce/MlaD" evidence="2">
    <location>
        <begin position="41"/>
        <end position="116"/>
    </location>
</feature>
<dbReference type="HOGENOM" id="CLU_026704_2_0_11"/>
<dbReference type="NCBIfam" id="TIGR00996">
    <property type="entry name" value="Mtu_fam_mce"/>
    <property type="match status" value="1"/>
</dbReference>
<gene>
    <name evidence="4" type="ordered locus">RHA1_ro02750</name>
</gene>
<dbReference type="RefSeq" id="WP_011595450.1">
    <property type="nucleotide sequence ID" value="NC_008268.1"/>
</dbReference>
<dbReference type="PANTHER" id="PTHR33371">
    <property type="entry name" value="INTERMEMBRANE PHOSPHOLIPID TRANSPORT SYSTEM BINDING PROTEIN MLAD-RELATED"/>
    <property type="match status" value="1"/>
</dbReference>
<evidence type="ECO:0000259" key="2">
    <source>
        <dbReference type="Pfam" id="PF02470"/>
    </source>
</evidence>
<keyword evidence="1" id="KW-0472">Membrane</keyword>
<evidence type="ECO:0000256" key="1">
    <source>
        <dbReference type="SAM" id="Phobius"/>
    </source>
</evidence>
<dbReference type="Pfam" id="PF11887">
    <property type="entry name" value="Mce4_CUP1"/>
    <property type="match status" value="1"/>
</dbReference>
<dbReference type="Proteomes" id="UP000008710">
    <property type="component" value="Chromosome"/>
</dbReference>
<organism evidence="4 5">
    <name type="scientific">Rhodococcus jostii (strain RHA1)</name>
    <dbReference type="NCBI Taxonomy" id="101510"/>
    <lineage>
        <taxon>Bacteria</taxon>
        <taxon>Bacillati</taxon>
        <taxon>Actinomycetota</taxon>
        <taxon>Actinomycetes</taxon>
        <taxon>Mycobacteriales</taxon>
        <taxon>Nocardiaceae</taxon>
        <taxon>Rhodococcus</taxon>
    </lineage>
</organism>
<protein>
    <submittedName>
        <fullName evidence="4">Possible Mce family protein</fullName>
    </submittedName>
</protein>
<keyword evidence="1" id="KW-1133">Transmembrane helix</keyword>
<dbReference type="OrthoDB" id="5241191at2"/>
<dbReference type="InterPro" id="IPR052336">
    <property type="entry name" value="MlaD_Phospholipid_Transporter"/>
</dbReference>
<reference evidence="5" key="1">
    <citation type="journal article" date="2006" name="Proc. Natl. Acad. Sci. U.S.A.">
        <title>The complete genome of Rhodococcus sp. RHA1 provides insights into a catabolic powerhouse.</title>
        <authorList>
            <person name="McLeod M.P."/>
            <person name="Warren R.L."/>
            <person name="Hsiao W.W.L."/>
            <person name="Araki N."/>
            <person name="Myhre M."/>
            <person name="Fernandes C."/>
            <person name="Miyazawa D."/>
            <person name="Wong W."/>
            <person name="Lillquist A.L."/>
            <person name="Wang D."/>
            <person name="Dosanjh M."/>
            <person name="Hara H."/>
            <person name="Petrescu A."/>
            <person name="Morin R.D."/>
            <person name="Yang G."/>
            <person name="Stott J.M."/>
            <person name="Schein J.E."/>
            <person name="Shin H."/>
            <person name="Smailus D."/>
            <person name="Siddiqui A.S."/>
            <person name="Marra M.A."/>
            <person name="Jones S.J.M."/>
            <person name="Holt R."/>
            <person name="Brinkman F.S.L."/>
            <person name="Miyauchi K."/>
            <person name="Fukuda M."/>
            <person name="Davies J.E."/>
            <person name="Mohn W.W."/>
            <person name="Eltis L.D."/>
        </authorList>
    </citation>
    <scope>NUCLEOTIDE SEQUENCE [LARGE SCALE GENOMIC DNA]</scope>
    <source>
        <strain evidence="5">RHA1</strain>
    </source>
</reference>
<dbReference type="AlphaFoldDB" id="Q0SD31"/>
<keyword evidence="1" id="KW-0812">Transmembrane</keyword>
<dbReference type="PRINTS" id="PR01782">
    <property type="entry name" value="MCEVIRFACTOR"/>
</dbReference>
<sequence length="331" mass="35077">MATKSFKERNPLHLGLIGTAVIAVLMVAVFNYQAIPFLTGGRTVTGEFADASGLAAGDHVQIGGVEIGEVQSITLRPDYVDIELRIDPDGRTLGARTRATIKVETALGRRYVELVPDGDGELGDTIPADRTTSGFDITDSLSRVTETLEGTDKSTASQALTSISELMNALPDNLKQSSDGIARIADTVASRDTQIRQLLDLSTSVSGVLSERNNNLTALITDGETLFAALNDRAATIRSLLVQIRAVSEQIRGVVADNRESTAPMLAELDTVLTTLNQNYTNIDNAITGLRPFVTQLGEVVGSGPFFGVLLQNIAPANLRGQMPGSPGGVN</sequence>
<evidence type="ECO:0000313" key="4">
    <source>
        <dbReference type="EMBL" id="ABG94555.1"/>
    </source>
</evidence>
<dbReference type="InterPro" id="IPR024516">
    <property type="entry name" value="Mce_C"/>
</dbReference>
<dbReference type="EMBL" id="CP000431">
    <property type="protein sequence ID" value="ABG94555.1"/>
    <property type="molecule type" value="Genomic_DNA"/>
</dbReference>
<dbReference type="PANTHER" id="PTHR33371:SF18">
    <property type="entry name" value="MCE-FAMILY PROTEIN MCE3C"/>
    <property type="match status" value="1"/>
</dbReference>
<name>Q0SD31_RHOJR</name>
<feature type="domain" description="Mammalian cell entry C-terminal" evidence="3">
    <location>
        <begin position="123"/>
        <end position="304"/>
    </location>
</feature>
<proteinExistence type="predicted"/>
<dbReference type="Pfam" id="PF02470">
    <property type="entry name" value="MlaD"/>
    <property type="match status" value="1"/>
</dbReference>
<feature type="transmembrane region" description="Helical" evidence="1">
    <location>
        <begin position="12"/>
        <end position="32"/>
    </location>
</feature>
<dbReference type="eggNOG" id="COG1463">
    <property type="taxonomic scope" value="Bacteria"/>
</dbReference>
<accession>Q0SD31</accession>